<feature type="transmembrane region" description="Helical" evidence="1">
    <location>
        <begin position="20"/>
        <end position="37"/>
    </location>
</feature>
<name>A0ABU6KHY4_9BACI</name>
<dbReference type="EMBL" id="JARZFX010000009">
    <property type="protein sequence ID" value="MEC5424934.1"/>
    <property type="molecule type" value="Genomic_DNA"/>
</dbReference>
<comment type="caution">
    <text evidence="2">The sequence shown here is derived from an EMBL/GenBank/DDBJ whole genome shotgun (WGS) entry which is preliminary data.</text>
</comment>
<evidence type="ECO:0008006" key="4">
    <source>
        <dbReference type="Google" id="ProtNLM"/>
    </source>
</evidence>
<organism evidence="2 3">
    <name type="scientific">Virgibacillus tibetensis</name>
    <dbReference type="NCBI Taxonomy" id="3042313"/>
    <lineage>
        <taxon>Bacteria</taxon>
        <taxon>Bacillati</taxon>
        <taxon>Bacillota</taxon>
        <taxon>Bacilli</taxon>
        <taxon>Bacillales</taxon>
        <taxon>Bacillaceae</taxon>
        <taxon>Virgibacillus</taxon>
    </lineage>
</organism>
<reference evidence="2 3" key="1">
    <citation type="journal article" date="2024" name="Int. J. Syst. Evol. Microbiol.">
        <title>Virgibacillus tibetensis sp. nov., isolated from salt lake on the Tibetan Plateau of China.</title>
        <authorList>
            <person name="Phurbu D."/>
            <person name="Liu Z.-X."/>
            <person name="Wang R."/>
            <person name="Zheng Y.-Y."/>
            <person name="Liu H.-C."/>
            <person name="Zhou Y.-G."/>
            <person name="Yu Y.-J."/>
            <person name="Li A.-H."/>
        </authorList>
    </citation>
    <scope>NUCLEOTIDE SEQUENCE [LARGE SCALE GENOMIC DNA]</scope>
    <source>
        <strain evidence="2 3">C22-A2</strain>
    </source>
</reference>
<keyword evidence="1" id="KW-1133">Transmembrane helix</keyword>
<accession>A0ABU6KHY4</accession>
<feature type="transmembrane region" description="Helical" evidence="1">
    <location>
        <begin position="201"/>
        <end position="220"/>
    </location>
</feature>
<keyword evidence="1" id="KW-0472">Membrane</keyword>
<dbReference type="RefSeq" id="WP_327608491.1">
    <property type="nucleotide sequence ID" value="NZ_JARZFX010000009.1"/>
</dbReference>
<dbReference type="Proteomes" id="UP001335737">
    <property type="component" value="Unassembled WGS sequence"/>
</dbReference>
<evidence type="ECO:0000313" key="3">
    <source>
        <dbReference type="Proteomes" id="UP001335737"/>
    </source>
</evidence>
<sequence length="238" mass="27542">MEKPFRNTWEIYTGKFEKLLLLMLGTTLPLLIVHSFVTNYMFAITPSISQTSSIADIYYGFLTVLLFIYAQVPFIRYVYNEYIGHEHSLRDSFIHFLSNGFTVFVFACIVSFLSTIGFMLFFLPGLIVLALVFPIPYLSVFDNKSVWKSFKEGIRIGKKNFFKILLVILVTGFVELFFGIYVTMQIFNITSSFSAQIITQMVLNMLFFPFVVILLTSYIIKWREAQEVLEVGVEEANF</sequence>
<feature type="transmembrane region" description="Helical" evidence="1">
    <location>
        <begin position="119"/>
        <end position="140"/>
    </location>
</feature>
<evidence type="ECO:0000256" key="1">
    <source>
        <dbReference type="SAM" id="Phobius"/>
    </source>
</evidence>
<feature type="transmembrane region" description="Helical" evidence="1">
    <location>
        <begin position="57"/>
        <end position="79"/>
    </location>
</feature>
<feature type="transmembrane region" description="Helical" evidence="1">
    <location>
        <begin position="161"/>
        <end position="181"/>
    </location>
</feature>
<proteinExistence type="predicted"/>
<evidence type="ECO:0000313" key="2">
    <source>
        <dbReference type="EMBL" id="MEC5424934.1"/>
    </source>
</evidence>
<keyword evidence="3" id="KW-1185">Reference proteome</keyword>
<gene>
    <name evidence="2" type="ORF">QGM71_15715</name>
</gene>
<feature type="transmembrane region" description="Helical" evidence="1">
    <location>
        <begin position="91"/>
        <end position="113"/>
    </location>
</feature>
<protein>
    <recommendedName>
        <fullName evidence="4">DUF975 family protein</fullName>
    </recommendedName>
</protein>
<keyword evidence="1" id="KW-0812">Transmembrane</keyword>